<feature type="transmembrane region" description="Helical" evidence="5">
    <location>
        <begin position="41"/>
        <end position="62"/>
    </location>
</feature>
<dbReference type="InterPro" id="IPR039421">
    <property type="entry name" value="Type_1_exporter"/>
</dbReference>
<keyword evidence="3 5" id="KW-1133">Transmembrane helix</keyword>
<feature type="transmembrane region" description="Helical" evidence="5">
    <location>
        <begin position="149"/>
        <end position="173"/>
    </location>
</feature>
<dbReference type="Pfam" id="PF00664">
    <property type="entry name" value="ABC_membrane"/>
    <property type="match status" value="1"/>
</dbReference>
<dbReference type="InterPro" id="IPR027417">
    <property type="entry name" value="P-loop_NTPase"/>
</dbReference>
<dbReference type="OrthoDB" id="4966664at2"/>
<feature type="transmembrane region" description="Helical" evidence="5">
    <location>
        <begin position="260"/>
        <end position="282"/>
    </location>
</feature>
<feature type="transmembrane region" description="Helical" evidence="5">
    <location>
        <begin position="78"/>
        <end position="98"/>
    </location>
</feature>
<dbReference type="GO" id="GO:0015421">
    <property type="term" value="F:ABC-type oligopeptide transporter activity"/>
    <property type="evidence" value="ECO:0007669"/>
    <property type="project" value="TreeGrafter"/>
</dbReference>
<evidence type="ECO:0000256" key="2">
    <source>
        <dbReference type="ARBA" id="ARBA00022692"/>
    </source>
</evidence>
<dbReference type="PANTHER" id="PTHR43394">
    <property type="entry name" value="ATP-DEPENDENT PERMEASE MDL1, MITOCHONDRIAL"/>
    <property type="match status" value="1"/>
</dbReference>
<evidence type="ECO:0000259" key="6">
    <source>
        <dbReference type="PROSITE" id="PS50893"/>
    </source>
</evidence>
<gene>
    <name evidence="8" type="ORF">EV650_1231</name>
</gene>
<keyword evidence="2 5" id="KW-0812">Transmembrane</keyword>
<dbReference type="PROSITE" id="PS50893">
    <property type="entry name" value="ABC_TRANSPORTER_2"/>
    <property type="match status" value="1"/>
</dbReference>
<proteinExistence type="predicted"/>
<keyword evidence="9" id="KW-1185">Reference proteome</keyword>
<comment type="caution">
    <text evidence="8">The sequence shown here is derived from an EMBL/GenBank/DDBJ whole genome shotgun (WGS) entry which is preliminary data.</text>
</comment>
<dbReference type="PANTHER" id="PTHR43394:SF1">
    <property type="entry name" value="ATP-BINDING CASSETTE SUB-FAMILY B MEMBER 10, MITOCHONDRIAL"/>
    <property type="match status" value="1"/>
</dbReference>
<dbReference type="GO" id="GO:0005524">
    <property type="term" value="F:ATP binding"/>
    <property type="evidence" value="ECO:0007669"/>
    <property type="project" value="InterPro"/>
</dbReference>
<feature type="transmembrane region" description="Helical" evidence="5">
    <location>
        <begin position="179"/>
        <end position="199"/>
    </location>
</feature>
<dbReference type="GO" id="GO:0016887">
    <property type="term" value="F:ATP hydrolysis activity"/>
    <property type="evidence" value="ECO:0007669"/>
    <property type="project" value="InterPro"/>
</dbReference>
<evidence type="ECO:0000256" key="4">
    <source>
        <dbReference type="ARBA" id="ARBA00023136"/>
    </source>
</evidence>
<evidence type="ECO:0000256" key="5">
    <source>
        <dbReference type="SAM" id="Phobius"/>
    </source>
</evidence>
<comment type="subcellular location">
    <subcellularLocation>
        <location evidence="1">Cell membrane</location>
        <topology evidence="1">Multi-pass membrane protein</topology>
    </subcellularLocation>
</comment>
<dbReference type="PROSITE" id="PS00211">
    <property type="entry name" value="ABC_TRANSPORTER_1"/>
    <property type="match status" value="1"/>
</dbReference>
<dbReference type="GO" id="GO:0005886">
    <property type="term" value="C:plasma membrane"/>
    <property type="evidence" value="ECO:0007669"/>
    <property type="project" value="UniProtKB-SubCell"/>
</dbReference>
<sequence>MAPIRAWLDKTTETWTPPTTRDLASPLRFLYWLTRSQSRRIALGAVLGICWTVGLTVPPWVLSRAVDEGLVAGNTGALVGWALVLLAVSVLNALLGIARHRTMTKIRMDASFRSVRTTVWHTSRLGASLSRRVSAGEVVTVGISDVYTVAMALTVTGPGVGAVVAYAVVAVVLFTISPLLAAVVLAGVPLLAVTVGPFLQRIERTGGEYRVHQGRLTTRLIDVLAGLRVLNGLGGKTFVAERYDDQSQRLVGRGYRVAGPASWVGALSTGLPALFLAAVVWLSARMAATGAITIGDVVAVYGYVAVLVVPVSFFIEGGADIARARVAGQRIIDLLNLPVASDNDTAALPTGSGPLVDPDSGVIVRPGLLTALVAANPAEATTVVERLGQLTSEDTDVTWAAVRIDEVPREQFRQRLVVADNDAEVFAGTVRDIVAGRMEPDDDRIRAAIHTAVAEDVVEALPGGLDAVIAAGASDLSGGQRQRIRLARAVYSKPDVLLAIDPTSAVDANTESAMIDRIREARRDTTTVITTSSPLVLDRADEVIVLVDGKTSSAGTHADLLRSDPYYRDLVTRAQDGLDDE</sequence>
<dbReference type="InterPro" id="IPR036640">
    <property type="entry name" value="ABC1_TM_sf"/>
</dbReference>
<evidence type="ECO:0000256" key="3">
    <source>
        <dbReference type="ARBA" id="ARBA00022989"/>
    </source>
</evidence>
<name>A0A4V6Q8H3_9ACTN</name>
<feature type="domain" description="ABC transmembrane type-1" evidence="7">
    <location>
        <begin position="42"/>
        <end position="323"/>
    </location>
</feature>
<dbReference type="InterPro" id="IPR003439">
    <property type="entry name" value="ABC_transporter-like_ATP-bd"/>
</dbReference>
<dbReference type="EMBL" id="SODF01000001">
    <property type="protein sequence ID" value="TDW22394.1"/>
    <property type="molecule type" value="Genomic_DNA"/>
</dbReference>
<dbReference type="InterPro" id="IPR011527">
    <property type="entry name" value="ABC1_TM_dom"/>
</dbReference>
<dbReference type="Proteomes" id="UP000295447">
    <property type="component" value="Unassembled WGS sequence"/>
</dbReference>
<organism evidence="8 9">
    <name type="scientific">Kribbella kalugense</name>
    <dbReference type="NCBI Taxonomy" id="2512221"/>
    <lineage>
        <taxon>Bacteria</taxon>
        <taxon>Bacillati</taxon>
        <taxon>Actinomycetota</taxon>
        <taxon>Actinomycetes</taxon>
        <taxon>Propionibacteriales</taxon>
        <taxon>Kribbellaceae</taxon>
        <taxon>Kribbella</taxon>
    </lineage>
</organism>
<dbReference type="InterPro" id="IPR017871">
    <property type="entry name" value="ABC_transporter-like_CS"/>
</dbReference>
<accession>A0A4V6Q8H3</accession>
<dbReference type="PROSITE" id="PS50929">
    <property type="entry name" value="ABC_TM1F"/>
    <property type="match status" value="1"/>
</dbReference>
<keyword evidence="4 5" id="KW-0472">Membrane</keyword>
<protein>
    <submittedName>
        <fullName evidence="8">ABC-type multidrug transport system fused ATPase/permease subunit</fullName>
    </submittedName>
</protein>
<dbReference type="SUPFAM" id="SSF52540">
    <property type="entry name" value="P-loop containing nucleoside triphosphate hydrolases"/>
    <property type="match status" value="1"/>
</dbReference>
<reference evidence="8 9" key="1">
    <citation type="submission" date="2019-03" db="EMBL/GenBank/DDBJ databases">
        <title>Genomic Encyclopedia of Type Strains, Phase III (KMG-III): the genomes of soil and plant-associated and newly described type strains.</title>
        <authorList>
            <person name="Whitman W."/>
        </authorList>
    </citation>
    <scope>NUCLEOTIDE SEQUENCE [LARGE SCALE GENOMIC DNA]</scope>
    <source>
        <strain evidence="8 9">VKM Ac-2570</strain>
    </source>
</reference>
<dbReference type="CDD" id="cd07346">
    <property type="entry name" value="ABC_6TM_exporters"/>
    <property type="match status" value="1"/>
</dbReference>
<dbReference type="Gene3D" id="3.40.50.300">
    <property type="entry name" value="P-loop containing nucleotide triphosphate hydrolases"/>
    <property type="match status" value="1"/>
</dbReference>
<evidence type="ECO:0000256" key="1">
    <source>
        <dbReference type="ARBA" id="ARBA00004651"/>
    </source>
</evidence>
<dbReference type="Gene3D" id="1.20.1560.10">
    <property type="entry name" value="ABC transporter type 1, transmembrane domain"/>
    <property type="match status" value="1"/>
</dbReference>
<evidence type="ECO:0000313" key="9">
    <source>
        <dbReference type="Proteomes" id="UP000295447"/>
    </source>
</evidence>
<feature type="transmembrane region" description="Helical" evidence="5">
    <location>
        <begin position="294"/>
        <end position="315"/>
    </location>
</feature>
<dbReference type="Pfam" id="PF00005">
    <property type="entry name" value="ABC_tran"/>
    <property type="match status" value="1"/>
</dbReference>
<dbReference type="SUPFAM" id="SSF90123">
    <property type="entry name" value="ABC transporter transmembrane region"/>
    <property type="match status" value="1"/>
</dbReference>
<dbReference type="AlphaFoldDB" id="A0A4V6Q8H3"/>
<evidence type="ECO:0000259" key="7">
    <source>
        <dbReference type="PROSITE" id="PS50929"/>
    </source>
</evidence>
<feature type="domain" description="ABC transporter" evidence="6">
    <location>
        <begin position="332"/>
        <end position="573"/>
    </location>
</feature>
<evidence type="ECO:0000313" key="8">
    <source>
        <dbReference type="EMBL" id="TDW22394.1"/>
    </source>
</evidence>